<evidence type="ECO:0000256" key="3">
    <source>
        <dbReference type="PROSITE-ProRule" id="PRU00169"/>
    </source>
</evidence>
<accession>A0AAW3ZMK8</accession>
<dbReference type="GO" id="GO:0000156">
    <property type="term" value="F:phosphorelay response regulator activity"/>
    <property type="evidence" value="ECO:0007669"/>
    <property type="project" value="TreeGrafter"/>
</dbReference>
<dbReference type="GO" id="GO:0032993">
    <property type="term" value="C:protein-DNA complex"/>
    <property type="evidence" value="ECO:0007669"/>
    <property type="project" value="TreeGrafter"/>
</dbReference>
<dbReference type="Pfam" id="PF00072">
    <property type="entry name" value="Response_reg"/>
    <property type="match status" value="1"/>
</dbReference>
<dbReference type="PANTHER" id="PTHR48111:SF69">
    <property type="entry name" value="RESPONSE REGULATOR RECEIVER"/>
    <property type="match status" value="1"/>
</dbReference>
<organism evidence="6 7">
    <name type="scientific">Pseudomarimonas arenosa</name>
    <dbReference type="NCBI Taxonomy" id="2774145"/>
    <lineage>
        <taxon>Bacteria</taxon>
        <taxon>Pseudomonadati</taxon>
        <taxon>Pseudomonadota</taxon>
        <taxon>Gammaproteobacteria</taxon>
        <taxon>Lysobacterales</taxon>
        <taxon>Lysobacteraceae</taxon>
        <taxon>Pseudomarimonas</taxon>
    </lineage>
</organism>
<dbReference type="PROSITE" id="PS50110">
    <property type="entry name" value="RESPONSE_REGULATORY"/>
    <property type="match status" value="1"/>
</dbReference>
<evidence type="ECO:0000313" key="7">
    <source>
        <dbReference type="Proteomes" id="UP000613768"/>
    </source>
</evidence>
<evidence type="ECO:0000313" key="6">
    <source>
        <dbReference type="EMBL" id="MBD8526422.1"/>
    </source>
</evidence>
<dbReference type="SUPFAM" id="SSF52172">
    <property type="entry name" value="CheY-like"/>
    <property type="match status" value="1"/>
</dbReference>
<dbReference type="GO" id="GO:0005829">
    <property type="term" value="C:cytosol"/>
    <property type="evidence" value="ECO:0007669"/>
    <property type="project" value="TreeGrafter"/>
</dbReference>
<dbReference type="EMBL" id="JACYTR010000022">
    <property type="protein sequence ID" value="MBD8526422.1"/>
    <property type="molecule type" value="Genomic_DNA"/>
</dbReference>
<dbReference type="Pfam" id="PF04397">
    <property type="entry name" value="LytTR"/>
    <property type="match status" value="1"/>
</dbReference>
<dbReference type="Proteomes" id="UP000613768">
    <property type="component" value="Unassembled WGS sequence"/>
</dbReference>
<evidence type="ECO:0000259" key="4">
    <source>
        <dbReference type="PROSITE" id="PS50110"/>
    </source>
</evidence>
<feature type="domain" description="HTH LytTR-type" evidence="5">
    <location>
        <begin position="151"/>
        <end position="258"/>
    </location>
</feature>
<dbReference type="RefSeq" id="WP_192029843.1">
    <property type="nucleotide sequence ID" value="NZ_JACYTR010000022.1"/>
</dbReference>
<comment type="caution">
    <text evidence="6">The sequence shown here is derived from an EMBL/GenBank/DDBJ whole genome shotgun (WGS) entry which is preliminary data.</text>
</comment>
<dbReference type="InterPro" id="IPR011006">
    <property type="entry name" value="CheY-like_superfamily"/>
</dbReference>
<keyword evidence="1" id="KW-0902">Two-component regulatory system</keyword>
<keyword evidence="3" id="KW-0597">Phosphoprotein</keyword>
<dbReference type="SMART" id="SM00448">
    <property type="entry name" value="REC"/>
    <property type="match status" value="1"/>
</dbReference>
<dbReference type="PANTHER" id="PTHR48111">
    <property type="entry name" value="REGULATOR OF RPOS"/>
    <property type="match status" value="1"/>
</dbReference>
<dbReference type="SMART" id="SM00850">
    <property type="entry name" value="LytTR"/>
    <property type="match status" value="1"/>
</dbReference>
<name>A0AAW3ZMK8_9GAMM</name>
<dbReference type="GO" id="GO:0006355">
    <property type="term" value="P:regulation of DNA-templated transcription"/>
    <property type="evidence" value="ECO:0007669"/>
    <property type="project" value="TreeGrafter"/>
</dbReference>
<dbReference type="InterPro" id="IPR001789">
    <property type="entry name" value="Sig_transdc_resp-reg_receiver"/>
</dbReference>
<dbReference type="Gene3D" id="2.40.50.1020">
    <property type="entry name" value="LytTr DNA-binding domain"/>
    <property type="match status" value="1"/>
</dbReference>
<protein>
    <submittedName>
        <fullName evidence="6">Response regulator transcription factor</fullName>
    </submittedName>
</protein>
<feature type="domain" description="Response regulatory" evidence="4">
    <location>
        <begin position="4"/>
        <end position="116"/>
    </location>
</feature>
<sequence>MSVRALIADDEPLLRGGLARMLAQAWPDLQIIAEARNGREAVAAFEQLRPEVCFLDVQMPGINGIEAARQIGQRAHLVFVTAFSEYAVQAFDRGALDYLVKPVELARLQDTVARLRDRLQHSTPILDRTALLDELEARLRPGYSRPYLRWLNASLGGTVQVIDCQRIDYLRSDEKYTRVVWRRADGGIEQSLVRMALKELLAQLDPDVFVQVHRSAAVNRHAIDRIERHDNETATVHLRASDETLPMSRSFIGQFRQM</sequence>
<reference evidence="6 7" key="1">
    <citation type="submission" date="2020-09" db="EMBL/GenBank/DDBJ databases">
        <title>Pseudoxanthomonas sp. CAU 1598 isolated from sand of Yaerae Beach.</title>
        <authorList>
            <person name="Kim W."/>
        </authorList>
    </citation>
    <scope>NUCLEOTIDE SEQUENCE [LARGE SCALE GENOMIC DNA]</scope>
    <source>
        <strain evidence="6 7">CAU 1598</strain>
    </source>
</reference>
<keyword evidence="2" id="KW-0238">DNA-binding</keyword>
<proteinExistence type="predicted"/>
<keyword evidence="7" id="KW-1185">Reference proteome</keyword>
<dbReference type="PROSITE" id="PS50930">
    <property type="entry name" value="HTH_LYTTR"/>
    <property type="match status" value="1"/>
</dbReference>
<feature type="modified residue" description="4-aspartylphosphate" evidence="3">
    <location>
        <position position="56"/>
    </location>
</feature>
<dbReference type="AlphaFoldDB" id="A0AAW3ZMK8"/>
<dbReference type="InterPro" id="IPR039420">
    <property type="entry name" value="WalR-like"/>
</dbReference>
<dbReference type="Gene3D" id="3.40.50.2300">
    <property type="match status" value="1"/>
</dbReference>
<gene>
    <name evidence="6" type="ORF">IFO71_11805</name>
</gene>
<dbReference type="GO" id="GO:0000976">
    <property type="term" value="F:transcription cis-regulatory region binding"/>
    <property type="evidence" value="ECO:0007669"/>
    <property type="project" value="TreeGrafter"/>
</dbReference>
<evidence type="ECO:0000259" key="5">
    <source>
        <dbReference type="PROSITE" id="PS50930"/>
    </source>
</evidence>
<evidence type="ECO:0000256" key="1">
    <source>
        <dbReference type="ARBA" id="ARBA00023012"/>
    </source>
</evidence>
<dbReference type="InterPro" id="IPR007492">
    <property type="entry name" value="LytTR_DNA-bd_dom"/>
</dbReference>
<evidence type="ECO:0000256" key="2">
    <source>
        <dbReference type="ARBA" id="ARBA00023125"/>
    </source>
</evidence>